<dbReference type="PANTHER" id="PTHR43736">
    <property type="entry name" value="ADP-RIBOSE PYROPHOSPHATASE"/>
    <property type="match status" value="1"/>
</dbReference>
<dbReference type="InterPro" id="IPR015797">
    <property type="entry name" value="NUDIX_hydrolase-like_dom_sf"/>
</dbReference>
<dbReference type="EMBL" id="CP017080">
    <property type="protein sequence ID" value="AOH54883.1"/>
    <property type="molecule type" value="Genomic_DNA"/>
</dbReference>
<evidence type="ECO:0000256" key="1">
    <source>
        <dbReference type="ARBA" id="ARBA00005582"/>
    </source>
</evidence>
<dbReference type="Proteomes" id="UP000077926">
    <property type="component" value="Chromosome"/>
</dbReference>
<dbReference type="Gene3D" id="1.10.10.10">
    <property type="entry name" value="Winged helix-like DNA-binding domain superfamily/Winged helix DNA-binding domain"/>
    <property type="match status" value="1"/>
</dbReference>
<dbReference type="PROSITE" id="PS00893">
    <property type="entry name" value="NUDIX_BOX"/>
    <property type="match status" value="1"/>
</dbReference>
<evidence type="ECO:0000313" key="5">
    <source>
        <dbReference type="Proteomes" id="UP000077926"/>
    </source>
</evidence>
<dbReference type="SUPFAM" id="SSF55811">
    <property type="entry name" value="Nudix"/>
    <property type="match status" value="1"/>
</dbReference>
<protein>
    <submittedName>
        <fullName evidence="4">ADP-ribose pyrophosphatase</fullName>
    </submittedName>
</protein>
<accession>A0A1B3XNV8</accession>
<keyword evidence="5" id="KW-1185">Reference proteome</keyword>
<evidence type="ECO:0000256" key="2">
    <source>
        <dbReference type="ARBA" id="ARBA00022801"/>
    </source>
</evidence>
<dbReference type="InterPro" id="IPR045830">
    <property type="entry name" value="AraR_wHTH_dom"/>
</dbReference>
<dbReference type="Gene3D" id="3.90.79.10">
    <property type="entry name" value="Nucleoside Triphosphate Pyrophosphohydrolase"/>
    <property type="match status" value="1"/>
</dbReference>
<dbReference type="CDD" id="cd18873">
    <property type="entry name" value="NUDIX_NadM_like"/>
    <property type="match status" value="1"/>
</dbReference>
<organism evidence="4 5">
    <name type="scientific">Peribacillus muralis</name>
    <dbReference type="NCBI Taxonomy" id="264697"/>
    <lineage>
        <taxon>Bacteria</taxon>
        <taxon>Bacillati</taxon>
        <taxon>Bacillota</taxon>
        <taxon>Bacilli</taxon>
        <taxon>Bacillales</taxon>
        <taxon>Bacillaceae</taxon>
        <taxon>Peribacillus</taxon>
    </lineage>
</organism>
<dbReference type="SUPFAM" id="SSF46785">
    <property type="entry name" value="Winged helix' DNA-binding domain"/>
    <property type="match status" value="1"/>
</dbReference>
<dbReference type="RefSeq" id="WP_064465165.1">
    <property type="nucleotide sequence ID" value="NZ_CP017080.1"/>
</dbReference>
<feature type="domain" description="Nudix hydrolase" evidence="3">
    <location>
        <begin position="14"/>
        <end position="162"/>
    </location>
</feature>
<dbReference type="OrthoDB" id="9786141at2"/>
<dbReference type="Pfam" id="PF19368">
    <property type="entry name" value="WHD_AraR"/>
    <property type="match status" value="1"/>
</dbReference>
<dbReference type="InterPro" id="IPR036388">
    <property type="entry name" value="WH-like_DNA-bd_sf"/>
</dbReference>
<evidence type="ECO:0000313" key="4">
    <source>
        <dbReference type="EMBL" id="AOH54883.1"/>
    </source>
</evidence>
<dbReference type="PANTHER" id="PTHR43736:SF1">
    <property type="entry name" value="DIHYDRONEOPTERIN TRIPHOSPHATE DIPHOSPHATASE"/>
    <property type="match status" value="1"/>
</dbReference>
<dbReference type="PROSITE" id="PS51462">
    <property type="entry name" value="NUDIX"/>
    <property type="match status" value="1"/>
</dbReference>
<dbReference type="STRING" id="264697.ABE28_011010"/>
<dbReference type="InterPro" id="IPR000086">
    <property type="entry name" value="NUDIX_hydrolase_dom"/>
</dbReference>
<dbReference type="InterPro" id="IPR036390">
    <property type="entry name" value="WH_DNA-bd_sf"/>
</dbReference>
<dbReference type="GO" id="GO:0016787">
    <property type="term" value="F:hydrolase activity"/>
    <property type="evidence" value="ECO:0007669"/>
    <property type="project" value="UniProtKB-KW"/>
</dbReference>
<reference evidence="4 5" key="1">
    <citation type="submission" date="2016-08" db="EMBL/GenBank/DDBJ databases">
        <title>Complete genome sequence of Bacillus muralis G25-68, a strain with toxicity to nematodes.</title>
        <authorList>
            <person name="Zheng Z."/>
        </authorList>
    </citation>
    <scope>NUCLEOTIDE SEQUENCE [LARGE SCALE GENOMIC DNA]</scope>
    <source>
        <strain evidence="4 5">G25-68</strain>
    </source>
</reference>
<sequence>MVQHEKKKYITPDGYTADIAIFTITTRKTAEKAPPEMFLKLLLIKRAKNDKSGNPNIEGDKWALPGGFVNAKETAYEAAKRELKEEAGVAGFHVEHFGVYDRPGRDPRGWIISNAFYAIVQEEYLQHRKANDDAAEVELFTIKEALQLELAFDHDVIIRDAMNLLKKEMVQTTIAQKFLPEEFTLSELQRVLLTARDDAKISADSLFYAKAPKLPFLEKVLDESGMEKKTKRNSYRPSQLYRFNAEVVTDSIYY</sequence>
<gene>
    <name evidence="4" type="ORF">ABE28_011010</name>
</gene>
<dbReference type="GO" id="GO:0003677">
    <property type="term" value="F:DNA binding"/>
    <property type="evidence" value="ECO:0007669"/>
    <property type="project" value="InterPro"/>
</dbReference>
<dbReference type="InterPro" id="IPR020084">
    <property type="entry name" value="NUDIX_hydrolase_CS"/>
</dbReference>
<comment type="similarity">
    <text evidence="1">Belongs to the Nudix hydrolase family.</text>
</comment>
<dbReference type="AlphaFoldDB" id="A0A1B3XNV8"/>
<dbReference type="Pfam" id="PF00293">
    <property type="entry name" value="NUDIX"/>
    <property type="match status" value="1"/>
</dbReference>
<keyword evidence="2" id="KW-0378">Hydrolase</keyword>
<proteinExistence type="inferred from homology"/>
<dbReference type="KEGG" id="bmur:ABE28_011010"/>
<evidence type="ECO:0000259" key="3">
    <source>
        <dbReference type="PROSITE" id="PS51462"/>
    </source>
</evidence>
<name>A0A1B3XNV8_9BACI</name>